<protein>
    <submittedName>
        <fullName evidence="1">Uncharacterized protein</fullName>
    </submittedName>
</protein>
<keyword evidence="2" id="KW-1185">Reference proteome</keyword>
<reference evidence="2" key="1">
    <citation type="journal article" date="2017" name="Appl. Environ. Microbiol.">
        <title>Genomic Analysis of Calderihabitans maritimus KKC1, a Thermophilic, Hydrogenogenic, Carboxydotrophic Bacterium Isolated from Marine Sediment.</title>
        <authorList>
            <person name="Omae K."/>
            <person name="Yoneda Y."/>
            <person name="Fukuyama Y."/>
            <person name="Yoshida T."/>
            <person name="Sako Y."/>
        </authorList>
    </citation>
    <scope>NUCLEOTIDE SEQUENCE [LARGE SCALE GENOMIC DNA]</scope>
    <source>
        <strain evidence="2">KKC1</strain>
    </source>
</reference>
<accession>A0A1Z5HVA7</accession>
<organism evidence="1 2">
    <name type="scientific">Calderihabitans maritimus</name>
    <dbReference type="NCBI Taxonomy" id="1246530"/>
    <lineage>
        <taxon>Bacteria</taxon>
        <taxon>Bacillati</taxon>
        <taxon>Bacillota</taxon>
        <taxon>Clostridia</taxon>
        <taxon>Neomoorellales</taxon>
        <taxon>Calderihabitantaceae</taxon>
        <taxon>Calderihabitans</taxon>
    </lineage>
</organism>
<dbReference type="EMBL" id="BDGJ01000125">
    <property type="protein sequence ID" value="GAW93265.1"/>
    <property type="molecule type" value="Genomic_DNA"/>
</dbReference>
<evidence type="ECO:0000313" key="2">
    <source>
        <dbReference type="Proteomes" id="UP000197032"/>
    </source>
</evidence>
<name>A0A1Z5HVA7_9FIRM</name>
<dbReference type="Proteomes" id="UP000197032">
    <property type="component" value="Unassembled WGS sequence"/>
</dbReference>
<evidence type="ECO:0000313" key="1">
    <source>
        <dbReference type="EMBL" id="GAW93265.1"/>
    </source>
</evidence>
<gene>
    <name evidence="1" type="ORF">KKC1_24040</name>
</gene>
<comment type="caution">
    <text evidence="1">The sequence shown here is derived from an EMBL/GenBank/DDBJ whole genome shotgun (WGS) entry which is preliminary data.</text>
</comment>
<dbReference type="AlphaFoldDB" id="A0A1Z5HVA7"/>
<proteinExistence type="predicted"/>
<sequence length="38" mass="4340">MPARMPLKADTRIEKGVNLVKISLISLLQKPCHYLQFS</sequence>